<reference evidence="2 3" key="1">
    <citation type="submission" date="2019-06" db="EMBL/GenBank/DDBJ databases">
        <title>Sequencing the genomes of 1000 actinobacteria strains.</title>
        <authorList>
            <person name="Klenk H.-P."/>
        </authorList>
    </citation>
    <scope>NUCLEOTIDE SEQUENCE [LARGE SCALE GENOMIC DNA]</scope>
    <source>
        <strain evidence="2 3">DSM 45671</strain>
    </source>
</reference>
<name>A0A561SIJ3_9PSEU</name>
<gene>
    <name evidence="2" type="ORF">FHX44_11580</name>
</gene>
<keyword evidence="1" id="KW-0812">Transmembrane</keyword>
<dbReference type="Proteomes" id="UP000321261">
    <property type="component" value="Unassembled WGS sequence"/>
</dbReference>
<feature type="transmembrane region" description="Helical" evidence="1">
    <location>
        <begin position="12"/>
        <end position="34"/>
    </location>
</feature>
<evidence type="ECO:0000313" key="2">
    <source>
        <dbReference type="EMBL" id="TWF74698.1"/>
    </source>
</evidence>
<accession>A0A561SIJ3</accession>
<feature type="transmembrane region" description="Helical" evidence="1">
    <location>
        <begin position="54"/>
        <end position="73"/>
    </location>
</feature>
<protein>
    <submittedName>
        <fullName evidence="2">Uncharacterized protein</fullName>
    </submittedName>
</protein>
<proteinExistence type="predicted"/>
<keyword evidence="1" id="KW-1133">Transmembrane helix</keyword>
<keyword evidence="3" id="KW-1185">Reference proteome</keyword>
<dbReference type="EMBL" id="VIWU01000001">
    <property type="protein sequence ID" value="TWF74698.1"/>
    <property type="molecule type" value="Genomic_DNA"/>
</dbReference>
<evidence type="ECO:0000313" key="3">
    <source>
        <dbReference type="Proteomes" id="UP000321261"/>
    </source>
</evidence>
<sequence>MPGRRSRCESREVLETIGIVLIVQGVGGLINRLAESGSKGWWLQLHVLPDGLHIPASVAMGIVGVLLVLRSMAGERRRKSAR</sequence>
<dbReference type="AlphaFoldDB" id="A0A561SIJ3"/>
<evidence type="ECO:0000256" key="1">
    <source>
        <dbReference type="SAM" id="Phobius"/>
    </source>
</evidence>
<organism evidence="2 3">
    <name type="scientific">Pseudonocardia hierapolitana</name>
    <dbReference type="NCBI Taxonomy" id="1128676"/>
    <lineage>
        <taxon>Bacteria</taxon>
        <taxon>Bacillati</taxon>
        <taxon>Actinomycetota</taxon>
        <taxon>Actinomycetes</taxon>
        <taxon>Pseudonocardiales</taxon>
        <taxon>Pseudonocardiaceae</taxon>
        <taxon>Pseudonocardia</taxon>
    </lineage>
</organism>
<keyword evidence="1" id="KW-0472">Membrane</keyword>
<comment type="caution">
    <text evidence="2">The sequence shown here is derived from an EMBL/GenBank/DDBJ whole genome shotgun (WGS) entry which is preliminary data.</text>
</comment>